<gene>
    <name evidence="2" type="ORF">A9B99_22050</name>
</gene>
<accession>A0A1B7L4Z5</accession>
<evidence type="ECO:0000313" key="2">
    <source>
        <dbReference type="EMBL" id="OAT77427.1"/>
    </source>
</evidence>
<dbReference type="AlphaFoldDB" id="A0A1B7L4Z5"/>
<dbReference type="Proteomes" id="UP000078225">
    <property type="component" value="Unassembled WGS sequence"/>
</dbReference>
<evidence type="ECO:0000313" key="3">
    <source>
        <dbReference type="Proteomes" id="UP000078225"/>
    </source>
</evidence>
<protein>
    <submittedName>
        <fullName evidence="2">Uncharacterized protein</fullName>
    </submittedName>
</protein>
<feature type="transmembrane region" description="Helical" evidence="1">
    <location>
        <begin position="12"/>
        <end position="32"/>
    </location>
</feature>
<name>A0A1B7L4Z5_9ENTR</name>
<keyword evidence="1" id="KW-1133">Transmembrane helix</keyword>
<keyword evidence="1" id="KW-0812">Transmembrane</keyword>
<evidence type="ECO:0000256" key="1">
    <source>
        <dbReference type="SAM" id="Phobius"/>
    </source>
</evidence>
<comment type="caution">
    <text evidence="2">The sequence shown here is derived from an EMBL/GenBank/DDBJ whole genome shotgun (WGS) entry which is preliminary data.</text>
</comment>
<proteinExistence type="predicted"/>
<sequence length="225" mass="26536">MLIQIAVINIKRRYGCVKFFTIEYYILFLMSGDLQENIMEFGSISDWFSAACNGVMAIVAVYAARNAKDWLSPKLNERKFKFADELIEQFCRLQQEAFYLFNDTKNLINTDPDEQGDSEIFRNRWNTISEREICYRKNTINLRTVLERMELWGLRAINNDDFIKIIDSHLALSYKIGEALAIGPDDTRFRLQNSFEYDKQIGEKYKTVRSSHNNIMKHYSKLFID</sequence>
<keyword evidence="3" id="KW-1185">Reference proteome</keyword>
<feature type="transmembrane region" description="Helical" evidence="1">
    <location>
        <begin position="44"/>
        <end position="64"/>
    </location>
</feature>
<reference evidence="3" key="1">
    <citation type="submission" date="2016-05" db="EMBL/GenBank/DDBJ databases">
        <authorList>
            <person name="Behera P."/>
            <person name="Vaishampayan P."/>
            <person name="Singh N."/>
            <person name="Raina V."/>
            <person name="Suar M."/>
            <person name="Pattnaik A."/>
            <person name="Rastogi G."/>
        </authorList>
    </citation>
    <scope>NUCLEOTIDE SEQUENCE [LARGE SCALE GENOMIC DNA]</scope>
    <source>
        <strain evidence="3">MP23</strain>
    </source>
</reference>
<dbReference type="STRING" id="1691903.A9B99_22050"/>
<keyword evidence="1" id="KW-0472">Membrane</keyword>
<organism evidence="2 3">
    <name type="scientific">Mangrovibacter phragmitis</name>
    <dbReference type="NCBI Taxonomy" id="1691903"/>
    <lineage>
        <taxon>Bacteria</taxon>
        <taxon>Pseudomonadati</taxon>
        <taxon>Pseudomonadota</taxon>
        <taxon>Gammaproteobacteria</taxon>
        <taxon>Enterobacterales</taxon>
        <taxon>Enterobacteriaceae</taxon>
        <taxon>Mangrovibacter</taxon>
    </lineage>
</organism>
<dbReference type="EMBL" id="LYRP01000009">
    <property type="protein sequence ID" value="OAT77427.1"/>
    <property type="molecule type" value="Genomic_DNA"/>
</dbReference>